<gene>
    <name evidence="2" type="ORF">V5N11_000481</name>
</gene>
<dbReference type="EMBL" id="JBANAX010000466">
    <property type="protein sequence ID" value="KAL1207748.1"/>
    <property type="molecule type" value="Genomic_DNA"/>
</dbReference>
<accession>A0ABD1ALX2</accession>
<dbReference type="InterPro" id="IPR001810">
    <property type="entry name" value="F-box_dom"/>
</dbReference>
<dbReference type="Gene3D" id="1.20.1280.50">
    <property type="match status" value="1"/>
</dbReference>
<dbReference type="SUPFAM" id="SSF81383">
    <property type="entry name" value="F-box domain"/>
    <property type="match status" value="1"/>
</dbReference>
<dbReference type="PANTHER" id="PTHR31111">
    <property type="entry name" value="BNAA05G37150D PROTEIN-RELATED"/>
    <property type="match status" value="1"/>
</dbReference>
<dbReference type="CDD" id="cd22157">
    <property type="entry name" value="F-box_AtFBW1-like"/>
    <property type="match status" value="1"/>
</dbReference>
<dbReference type="InterPro" id="IPR013187">
    <property type="entry name" value="F-box-assoc_dom_typ3"/>
</dbReference>
<reference evidence="2 3" key="1">
    <citation type="submission" date="2024-04" db="EMBL/GenBank/DDBJ databases">
        <title>Genome assembly C_amara_ONT_v2.</title>
        <authorList>
            <person name="Yant L."/>
            <person name="Moore C."/>
            <person name="Slenker M."/>
        </authorList>
    </citation>
    <scope>NUCLEOTIDE SEQUENCE [LARGE SCALE GENOMIC DNA]</scope>
    <source>
        <tissue evidence="2">Leaf</tissue>
    </source>
</reference>
<dbReference type="Proteomes" id="UP001558713">
    <property type="component" value="Unassembled WGS sequence"/>
</dbReference>
<dbReference type="InterPro" id="IPR017451">
    <property type="entry name" value="F-box-assoc_interact_dom"/>
</dbReference>
<protein>
    <submittedName>
        <fullName evidence="2">F-box protein</fullName>
    </submittedName>
</protein>
<dbReference type="InterPro" id="IPR011043">
    <property type="entry name" value="Gal_Oxase/kelch_b-propeller"/>
</dbReference>
<proteinExistence type="predicted"/>
<dbReference type="InterPro" id="IPR036047">
    <property type="entry name" value="F-box-like_dom_sf"/>
</dbReference>
<dbReference type="SMART" id="SM00256">
    <property type="entry name" value="FBOX"/>
    <property type="match status" value="1"/>
</dbReference>
<dbReference type="SUPFAM" id="SSF50965">
    <property type="entry name" value="Galactose oxidase, central domain"/>
    <property type="match status" value="1"/>
</dbReference>
<evidence type="ECO:0000313" key="3">
    <source>
        <dbReference type="Proteomes" id="UP001558713"/>
    </source>
</evidence>
<dbReference type="Pfam" id="PF00646">
    <property type="entry name" value="F-box"/>
    <property type="match status" value="1"/>
</dbReference>
<organism evidence="2 3">
    <name type="scientific">Cardamine amara subsp. amara</name>
    <dbReference type="NCBI Taxonomy" id="228776"/>
    <lineage>
        <taxon>Eukaryota</taxon>
        <taxon>Viridiplantae</taxon>
        <taxon>Streptophyta</taxon>
        <taxon>Embryophyta</taxon>
        <taxon>Tracheophyta</taxon>
        <taxon>Spermatophyta</taxon>
        <taxon>Magnoliopsida</taxon>
        <taxon>eudicotyledons</taxon>
        <taxon>Gunneridae</taxon>
        <taxon>Pentapetalae</taxon>
        <taxon>rosids</taxon>
        <taxon>malvids</taxon>
        <taxon>Brassicales</taxon>
        <taxon>Brassicaceae</taxon>
        <taxon>Cardamineae</taxon>
        <taxon>Cardamine</taxon>
    </lineage>
</organism>
<comment type="caution">
    <text evidence="2">The sequence shown here is derived from an EMBL/GenBank/DDBJ whole genome shotgun (WGS) entry which is preliminary data.</text>
</comment>
<keyword evidence="3" id="KW-1185">Reference proteome</keyword>
<dbReference type="PANTHER" id="PTHR31111:SF125">
    <property type="entry name" value="F-BOX PROTEIN CPR30-LIKE"/>
    <property type="match status" value="1"/>
</dbReference>
<sequence length="415" mass="48173">MEKNKKVYKRRFKPFSKKKKFCLTISKRNTRSSSSTSIKNSEQIPVDLIIDIFLRLPVKSISRFRCVSKKWASILCRPDFTDLFLTKSFSSPRLLFSLKTKRKWFFFSAPQPLNPVQTSSAIVVDYHMSFPTIKCSPHIHAPVFGLICTKNIWLTRGCNASEVMIYNPSTGQTIPLPLMRRRRVDVRTYFGYDPINKQYKVLCMSIPRRPLKAADEYQVLTLGTGKLSWNMIECSLEHFPTCPGTCINGVLYYLAGKENGTWDAYTIVCFDVMSEKFKFIETPKNVTLTRRSTMINYCSKLGVLLDDHIGFSSETTSIELWVADDVEKNKWSHRIYVLPPLWRNLVADTKLHIVGMTGNDELVLSPRVLLDPFYIFFYNLEKNSIVRVRIQGIESTTKRQYIRTYIDHIQDVKRM</sequence>
<dbReference type="Pfam" id="PF08268">
    <property type="entry name" value="FBA_3"/>
    <property type="match status" value="1"/>
</dbReference>
<dbReference type="NCBIfam" id="TIGR01640">
    <property type="entry name" value="F_box_assoc_1"/>
    <property type="match status" value="1"/>
</dbReference>
<dbReference type="AlphaFoldDB" id="A0ABD1ALX2"/>
<evidence type="ECO:0000259" key="1">
    <source>
        <dbReference type="SMART" id="SM00256"/>
    </source>
</evidence>
<evidence type="ECO:0000313" key="2">
    <source>
        <dbReference type="EMBL" id="KAL1207748.1"/>
    </source>
</evidence>
<name>A0ABD1ALX2_CARAN</name>
<feature type="domain" description="F-box" evidence="1">
    <location>
        <begin position="44"/>
        <end position="84"/>
    </location>
</feature>